<name>A0AAD0KU82_MYCLR</name>
<dbReference type="AlphaFoldDB" id="A0AAD0KU82"/>
<dbReference type="Proteomes" id="UP000249682">
    <property type="component" value="Chromosome"/>
</dbReference>
<reference evidence="2 3" key="1">
    <citation type="submission" date="2018-05" db="EMBL/GenBank/DDBJ databases">
        <title>Evolution of small genomes with special reference to Mycobacterium leprae.</title>
        <authorList>
            <person name="Mohanty P.S."/>
            <person name="Bansal A.K."/>
            <person name="Gupta U.D."/>
            <person name="Naaz F."/>
            <person name="Dwivedi V.D."/>
            <person name="Singh H."/>
            <person name="Gupta G."/>
            <person name="Sharma S."/>
            <person name="Arora M."/>
        </authorList>
    </citation>
    <scope>NUCLEOTIDE SEQUENCE [LARGE SCALE GENOMIC DNA]</scope>
    <source>
        <strain evidence="2 3">MRHRU-235-G</strain>
    </source>
</reference>
<accession>A0AAD0KU82</accession>
<protein>
    <submittedName>
        <fullName evidence="2">Uncharacterized protein</fullName>
    </submittedName>
</protein>
<keyword evidence="1" id="KW-1133">Transmembrane helix</keyword>
<proteinExistence type="predicted"/>
<evidence type="ECO:0000313" key="2">
    <source>
        <dbReference type="EMBL" id="AWV47506.1"/>
    </source>
</evidence>
<keyword evidence="1" id="KW-0812">Transmembrane</keyword>
<feature type="transmembrane region" description="Helical" evidence="1">
    <location>
        <begin position="20"/>
        <end position="39"/>
    </location>
</feature>
<evidence type="ECO:0000256" key="1">
    <source>
        <dbReference type="SAM" id="Phobius"/>
    </source>
</evidence>
<organism evidence="2 3">
    <name type="scientific">Mycobacterium leprae</name>
    <dbReference type="NCBI Taxonomy" id="1769"/>
    <lineage>
        <taxon>Bacteria</taxon>
        <taxon>Bacillati</taxon>
        <taxon>Actinomycetota</taxon>
        <taxon>Actinomycetes</taxon>
        <taxon>Mycobacteriales</taxon>
        <taxon>Mycobacteriaceae</taxon>
        <taxon>Mycobacterium</taxon>
    </lineage>
</organism>
<evidence type="ECO:0000313" key="3">
    <source>
        <dbReference type="Proteomes" id="UP000249682"/>
    </source>
</evidence>
<keyword evidence="1" id="KW-0472">Membrane</keyword>
<dbReference type="EMBL" id="CP029543">
    <property type="protein sequence ID" value="AWV47506.1"/>
    <property type="molecule type" value="Genomic_DNA"/>
</dbReference>
<gene>
    <name evidence="2" type="ORF">DIJ64_03640</name>
</gene>
<sequence length="62" mass="6403">MAPTVDDADPVTCLAAGSRVSTLALIVAVPSGIALIAHWKPLMVELANQVMSPGFVPDPNYA</sequence>